<feature type="signal peptide" evidence="1">
    <location>
        <begin position="1"/>
        <end position="28"/>
    </location>
</feature>
<feature type="domain" description="DUF4394" evidence="2">
    <location>
        <begin position="54"/>
        <end position="282"/>
    </location>
</feature>
<reference evidence="4" key="1">
    <citation type="submission" date="2016-10" db="EMBL/GenBank/DDBJ databases">
        <authorList>
            <person name="Varghese N."/>
            <person name="Submissions S."/>
        </authorList>
    </citation>
    <scope>NUCLEOTIDE SEQUENCE [LARGE SCALE GENOMIC DNA]</scope>
    <source>
        <strain evidence="4">DSM 43161</strain>
    </source>
</reference>
<protein>
    <recommendedName>
        <fullName evidence="2">DUF4394 domain-containing protein</fullName>
    </recommendedName>
</protein>
<dbReference type="OrthoDB" id="531718at2"/>
<dbReference type="InterPro" id="IPR025507">
    <property type="entry name" value="DUF4394"/>
</dbReference>
<organism evidence="3 4">
    <name type="scientific">Geodermatophilus obscurus</name>
    <dbReference type="NCBI Taxonomy" id="1861"/>
    <lineage>
        <taxon>Bacteria</taxon>
        <taxon>Bacillati</taxon>
        <taxon>Actinomycetota</taxon>
        <taxon>Actinomycetes</taxon>
        <taxon>Geodermatophilales</taxon>
        <taxon>Geodermatophilaceae</taxon>
        <taxon>Geodermatophilus</taxon>
    </lineage>
</organism>
<dbReference type="Pfam" id="PF14339">
    <property type="entry name" value="DUF4394"/>
    <property type="match status" value="1"/>
</dbReference>
<keyword evidence="1" id="KW-0732">Signal</keyword>
<proteinExistence type="predicted"/>
<dbReference type="RefSeq" id="WP_075012368.1">
    <property type="nucleotide sequence ID" value="NZ_FOWE01000002.1"/>
</dbReference>
<evidence type="ECO:0000313" key="4">
    <source>
        <dbReference type="Proteomes" id="UP000183642"/>
    </source>
</evidence>
<gene>
    <name evidence="3" type="ORF">SAMN05660359_00979</name>
</gene>
<dbReference type="Proteomes" id="UP000183642">
    <property type="component" value="Unassembled WGS sequence"/>
</dbReference>
<name>A0A1I5DR86_9ACTN</name>
<sequence>MRKGLTTALTLSAAAALGVTLAPTLASADNGNNGSYSASGQNRLQAIGLAGDRTLVQFDTDRADRGRTLGDVQGLDAADQEIVGIDYRVQNGALYAVGRGGGVYTVDTRSLKATKVLNLTIPLDGQSFGVDFNPAANALRVVSDTGQNLRQPFATPGAATVADTPLTSPPTVGTTTGVTGAAYTNNDLDPATSTTLFDLATATDQVVIQAPANAGTLSATGATGVDLTGDTGFDIYTSTRGRSAGQLSAFAVNGGTLYAVDLLSGRFAQAGRIGGGQVTDIAIPLGQR</sequence>
<accession>A0A1I5DR86</accession>
<evidence type="ECO:0000313" key="3">
    <source>
        <dbReference type="EMBL" id="SFO01775.1"/>
    </source>
</evidence>
<evidence type="ECO:0000256" key="1">
    <source>
        <dbReference type="SAM" id="SignalP"/>
    </source>
</evidence>
<evidence type="ECO:0000259" key="2">
    <source>
        <dbReference type="Pfam" id="PF14339"/>
    </source>
</evidence>
<dbReference type="InterPro" id="IPR011044">
    <property type="entry name" value="Quino_amine_DH_bsu"/>
</dbReference>
<dbReference type="SUPFAM" id="SSF50969">
    <property type="entry name" value="YVTN repeat-like/Quinoprotein amine dehydrogenase"/>
    <property type="match status" value="1"/>
</dbReference>
<feature type="chain" id="PRO_5010227901" description="DUF4394 domain-containing protein" evidence="1">
    <location>
        <begin position="29"/>
        <end position="288"/>
    </location>
</feature>
<keyword evidence="4" id="KW-1185">Reference proteome</keyword>
<dbReference type="AlphaFoldDB" id="A0A1I5DR86"/>
<dbReference type="EMBL" id="FOWE01000002">
    <property type="protein sequence ID" value="SFO01775.1"/>
    <property type="molecule type" value="Genomic_DNA"/>
</dbReference>